<organism evidence="2 3">
    <name type="scientific">Lithospermum erythrorhizon</name>
    <name type="common">Purple gromwell</name>
    <name type="synonym">Lithospermum officinale var. erythrorhizon</name>
    <dbReference type="NCBI Taxonomy" id="34254"/>
    <lineage>
        <taxon>Eukaryota</taxon>
        <taxon>Viridiplantae</taxon>
        <taxon>Streptophyta</taxon>
        <taxon>Embryophyta</taxon>
        <taxon>Tracheophyta</taxon>
        <taxon>Spermatophyta</taxon>
        <taxon>Magnoliopsida</taxon>
        <taxon>eudicotyledons</taxon>
        <taxon>Gunneridae</taxon>
        <taxon>Pentapetalae</taxon>
        <taxon>asterids</taxon>
        <taxon>lamiids</taxon>
        <taxon>Boraginales</taxon>
        <taxon>Boraginaceae</taxon>
        <taxon>Boraginoideae</taxon>
        <taxon>Lithospermeae</taxon>
        <taxon>Lithospermum</taxon>
    </lineage>
</organism>
<name>A0AAV3Q8J0_LITER</name>
<evidence type="ECO:0000313" key="2">
    <source>
        <dbReference type="EMBL" id="GAA0159523.1"/>
    </source>
</evidence>
<dbReference type="PANTHER" id="PTHR33240">
    <property type="entry name" value="OS08G0508500 PROTEIN"/>
    <property type="match status" value="1"/>
</dbReference>
<evidence type="ECO:0000313" key="3">
    <source>
        <dbReference type="Proteomes" id="UP001454036"/>
    </source>
</evidence>
<dbReference type="Proteomes" id="UP001454036">
    <property type="component" value="Unassembled WGS sequence"/>
</dbReference>
<comment type="caution">
    <text evidence="2">The sequence shown here is derived from an EMBL/GenBank/DDBJ whole genome shotgun (WGS) entry which is preliminary data.</text>
</comment>
<dbReference type="AlphaFoldDB" id="A0AAV3Q8J0"/>
<gene>
    <name evidence="2" type="ORF">LIER_16277</name>
</gene>
<evidence type="ECO:0000256" key="1">
    <source>
        <dbReference type="SAM" id="MobiDB-lite"/>
    </source>
</evidence>
<protein>
    <submittedName>
        <fullName evidence="2">Uncharacterized protein</fullName>
    </submittedName>
</protein>
<keyword evidence="3" id="KW-1185">Reference proteome</keyword>
<feature type="region of interest" description="Disordered" evidence="1">
    <location>
        <begin position="1"/>
        <end position="84"/>
    </location>
</feature>
<proteinExistence type="predicted"/>
<reference evidence="2 3" key="1">
    <citation type="submission" date="2024-01" db="EMBL/GenBank/DDBJ databases">
        <title>The complete chloroplast genome sequence of Lithospermum erythrorhizon: insights into the phylogenetic relationship among Boraginaceae species and the maternal lineages of purple gromwells.</title>
        <authorList>
            <person name="Okada T."/>
            <person name="Watanabe K."/>
        </authorList>
    </citation>
    <scope>NUCLEOTIDE SEQUENCE [LARGE SCALE GENOMIC DNA]</scope>
</reference>
<dbReference type="PANTHER" id="PTHR33240:SF15">
    <property type="entry name" value="GAG-PRO-LIKE PROTEIN"/>
    <property type="match status" value="1"/>
</dbReference>
<accession>A0AAV3Q8J0</accession>
<dbReference type="EMBL" id="BAABME010003623">
    <property type="protein sequence ID" value="GAA0159523.1"/>
    <property type="molecule type" value="Genomic_DNA"/>
</dbReference>
<feature type="compositionally biased region" description="Basic and acidic residues" evidence="1">
    <location>
        <begin position="27"/>
        <end position="39"/>
    </location>
</feature>
<sequence>MTVGRVYAQVEDKRKFSRPQKIKAPPNRRDQKKYCEYHKNHGNNTDEADHLGGQGNGHTGETQGTDKGATKTHPHEKQVYALSPMTTIDREPISFSESELVGLELPHDEPLVISPIIANFVVARILLDTESSADILYLQEYDQLGLPHKHLKPVSTPLT</sequence>